<accession>X0TQ79</accession>
<reference evidence="1" key="1">
    <citation type="journal article" date="2014" name="Front. Microbiol.">
        <title>High frequency of phylogenetically diverse reductive dehalogenase-homologous genes in deep subseafloor sedimentary metagenomes.</title>
        <authorList>
            <person name="Kawai M."/>
            <person name="Futagami T."/>
            <person name="Toyoda A."/>
            <person name="Takaki Y."/>
            <person name="Nishi S."/>
            <person name="Hori S."/>
            <person name="Arai W."/>
            <person name="Tsubouchi T."/>
            <person name="Morono Y."/>
            <person name="Uchiyama I."/>
            <person name="Ito T."/>
            <person name="Fujiyama A."/>
            <person name="Inagaki F."/>
            <person name="Takami H."/>
        </authorList>
    </citation>
    <scope>NUCLEOTIDE SEQUENCE</scope>
    <source>
        <strain evidence="1">Expedition CK06-06</strain>
    </source>
</reference>
<evidence type="ECO:0000313" key="1">
    <source>
        <dbReference type="EMBL" id="GAF90302.1"/>
    </source>
</evidence>
<evidence type="ECO:0008006" key="2">
    <source>
        <dbReference type="Google" id="ProtNLM"/>
    </source>
</evidence>
<proteinExistence type="predicted"/>
<sequence>MKEYRIFVVATAKIKPGKTKEAVKWWEEKGKALLELTPGTKSVRTYAVQFGLGGEYTIEIWAERENYASLDLEDKDFIQNPQKYSAFQETQELFDFGPTRIMGDWPESMVIFE</sequence>
<protein>
    <recommendedName>
        <fullName evidence="2">ABM domain-containing protein</fullName>
    </recommendedName>
</protein>
<dbReference type="EMBL" id="BARS01018061">
    <property type="protein sequence ID" value="GAF90302.1"/>
    <property type="molecule type" value="Genomic_DNA"/>
</dbReference>
<organism evidence="1">
    <name type="scientific">marine sediment metagenome</name>
    <dbReference type="NCBI Taxonomy" id="412755"/>
    <lineage>
        <taxon>unclassified sequences</taxon>
        <taxon>metagenomes</taxon>
        <taxon>ecological metagenomes</taxon>
    </lineage>
</organism>
<gene>
    <name evidence="1" type="ORF">S01H1_29457</name>
</gene>
<comment type="caution">
    <text evidence="1">The sequence shown here is derived from an EMBL/GenBank/DDBJ whole genome shotgun (WGS) entry which is preliminary data.</text>
</comment>
<name>X0TQ79_9ZZZZ</name>
<dbReference type="AlphaFoldDB" id="X0TQ79"/>